<sequence>MNDFDIPGRVDFSISEAQWLADLHGIENDLRDTDKICAKSLELMRPMPTQNESAADWLNDSWLAGELSFAAVIKYGRTFGTGARSGIPVSWINQLPDCYKESHKYFKDIRDKFVAHSVNTFEDNQVFLYLSPQFAPVEVSSITVDTGRVVSLSSEDIRTLKSLAGALKQLVQQEIAVEKSRVLGIARSLPLADLLARETDNRPLPAAEDVGKPRPRA</sequence>
<gene>
    <name evidence="1" type="ORF">K6978_11190</name>
</gene>
<proteinExistence type="predicted"/>
<dbReference type="Proteomes" id="UP001214201">
    <property type="component" value="Chromosome"/>
</dbReference>
<dbReference type="RefSeq" id="WP_159406409.1">
    <property type="nucleotide sequence ID" value="NZ_CP033326.1"/>
</dbReference>
<organism evidence="1 2">
    <name type="scientific">Xanthomonas cucurbitae</name>
    <dbReference type="NCBI Taxonomy" id="56453"/>
    <lineage>
        <taxon>Bacteria</taxon>
        <taxon>Pseudomonadati</taxon>
        <taxon>Pseudomonadota</taxon>
        <taxon>Gammaproteobacteria</taxon>
        <taxon>Lysobacterales</taxon>
        <taxon>Lysobacteraceae</taxon>
        <taxon>Xanthomonas</taxon>
    </lineage>
</organism>
<evidence type="ECO:0000313" key="2">
    <source>
        <dbReference type="Proteomes" id="UP001214201"/>
    </source>
</evidence>
<keyword evidence="2" id="KW-1185">Reference proteome</keyword>
<evidence type="ECO:0000313" key="1">
    <source>
        <dbReference type="EMBL" id="WDM70031.1"/>
    </source>
</evidence>
<protein>
    <submittedName>
        <fullName evidence="1">Uncharacterized protein</fullName>
    </submittedName>
</protein>
<accession>A0ABY7Y854</accession>
<dbReference type="EMBL" id="CP082214">
    <property type="protein sequence ID" value="WDM70031.1"/>
    <property type="molecule type" value="Genomic_DNA"/>
</dbReference>
<name>A0ABY7Y854_9XANT</name>
<reference evidence="1 2" key="1">
    <citation type="submission" date="2021-08" db="EMBL/GenBank/DDBJ databases">
        <title>Genome sequences of Xanthomonas cucurbitae isolates from 5 Midwestern US states.</title>
        <authorList>
            <person name="Hind S.R."/>
        </authorList>
    </citation>
    <scope>NUCLEOTIDE SEQUENCE [LARGE SCALE GENOMIC DNA]</scope>
    <source>
        <strain evidence="1 2">OH_261</strain>
    </source>
</reference>